<protein>
    <submittedName>
        <fullName evidence="2">Uncharacterized protein</fullName>
    </submittedName>
</protein>
<dbReference type="EMBL" id="JAWDGP010002824">
    <property type="protein sequence ID" value="KAK3779575.1"/>
    <property type="molecule type" value="Genomic_DNA"/>
</dbReference>
<reference evidence="2" key="1">
    <citation type="journal article" date="2023" name="G3 (Bethesda)">
        <title>A reference genome for the long-term kleptoplast-retaining sea slug Elysia crispata morphotype clarki.</title>
        <authorList>
            <person name="Eastman K.E."/>
            <person name="Pendleton A.L."/>
            <person name="Shaikh M.A."/>
            <person name="Suttiyut T."/>
            <person name="Ogas R."/>
            <person name="Tomko P."/>
            <person name="Gavelis G."/>
            <person name="Widhalm J.R."/>
            <person name="Wisecaver J.H."/>
        </authorList>
    </citation>
    <scope>NUCLEOTIDE SEQUENCE</scope>
    <source>
        <strain evidence="2">ECLA1</strain>
    </source>
</reference>
<sequence>MCPVERLTSPSCALHVAGKRTRATLSFTDSLLERLQPTVASREPERRSASQIVYWSGYSRQWRQQCGQEPELSSKKTIPHLRVSV</sequence>
<name>A0AAE1A1Y4_9GAST</name>
<evidence type="ECO:0000256" key="1">
    <source>
        <dbReference type="SAM" id="MobiDB-lite"/>
    </source>
</evidence>
<feature type="region of interest" description="Disordered" evidence="1">
    <location>
        <begin position="66"/>
        <end position="85"/>
    </location>
</feature>
<comment type="caution">
    <text evidence="2">The sequence shown here is derived from an EMBL/GenBank/DDBJ whole genome shotgun (WGS) entry which is preliminary data.</text>
</comment>
<gene>
    <name evidence="2" type="ORF">RRG08_045320</name>
</gene>
<accession>A0AAE1A1Y4</accession>
<evidence type="ECO:0000313" key="2">
    <source>
        <dbReference type="EMBL" id="KAK3779575.1"/>
    </source>
</evidence>
<dbReference type="Proteomes" id="UP001283361">
    <property type="component" value="Unassembled WGS sequence"/>
</dbReference>
<dbReference type="AlphaFoldDB" id="A0AAE1A1Y4"/>
<proteinExistence type="predicted"/>
<evidence type="ECO:0000313" key="3">
    <source>
        <dbReference type="Proteomes" id="UP001283361"/>
    </source>
</evidence>
<keyword evidence="3" id="KW-1185">Reference proteome</keyword>
<organism evidence="2 3">
    <name type="scientific">Elysia crispata</name>
    <name type="common">lettuce slug</name>
    <dbReference type="NCBI Taxonomy" id="231223"/>
    <lineage>
        <taxon>Eukaryota</taxon>
        <taxon>Metazoa</taxon>
        <taxon>Spiralia</taxon>
        <taxon>Lophotrochozoa</taxon>
        <taxon>Mollusca</taxon>
        <taxon>Gastropoda</taxon>
        <taxon>Heterobranchia</taxon>
        <taxon>Euthyneura</taxon>
        <taxon>Panpulmonata</taxon>
        <taxon>Sacoglossa</taxon>
        <taxon>Placobranchoidea</taxon>
        <taxon>Plakobranchidae</taxon>
        <taxon>Elysia</taxon>
    </lineage>
</organism>